<keyword evidence="1" id="KW-0175">Coiled coil</keyword>
<reference evidence="2 3" key="1">
    <citation type="submission" date="2019-05" db="EMBL/GenBank/DDBJ databases">
        <title>Another draft genome of Portunus trituberculatus and its Hox gene families provides insights of decapod evolution.</title>
        <authorList>
            <person name="Jeong J.-H."/>
            <person name="Song I."/>
            <person name="Kim S."/>
            <person name="Choi T."/>
            <person name="Kim D."/>
            <person name="Ryu S."/>
            <person name="Kim W."/>
        </authorList>
    </citation>
    <scope>NUCLEOTIDE SEQUENCE [LARGE SCALE GENOMIC DNA]</scope>
    <source>
        <tissue evidence="2">Muscle</tissue>
    </source>
</reference>
<dbReference type="EMBL" id="VSRR010044969">
    <property type="protein sequence ID" value="MPC77089.1"/>
    <property type="molecule type" value="Genomic_DNA"/>
</dbReference>
<proteinExistence type="predicted"/>
<accession>A0A5B7I5D2</accession>
<organism evidence="2 3">
    <name type="scientific">Portunus trituberculatus</name>
    <name type="common">Swimming crab</name>
    <name type="synonym">Neptunus trituberculatus</name>
    <dbReference type="NCBI Taxonomy" id="210409"/>
    <lineage>
        <taxon>Eukaryota</taxon>
        <taxon>Metazoa</taxon>
        <taxon>Ecdysozoa</taxon>
        <taxon>Arthropoda</taxon>
        <taxon>Crustacea</taxon>
        <taxon>Multicrustacea</taxon>
        <taxon>Malacostraca</taxon>
        <taxon>Eumalacostraca</taxon>
        <taxon>Eucarida</taxon>
        <taxon>Decapoda</taxon>
        <taxon>Pleocyemata</taxon>
        <taxon>Brachyura</taxon>
        <taxon>Eubrachyura</taxon>
        <taxon>Portunoidea</taxon>
        <taxon>Portunidae</taxon>
        <taxon>Portuninae</taxon>
        <taxon>Portunus</taxon>
    </lineage>
</organism>
<evidence type="ECO:0000256" key="1">
    <source>
        <dbReference type="SAM" id="Coils"/>
    </source>
</evidence>
<dbReference type="AlphaFoldDB" id="A0A5B7I5D2"/>
<feature type="coiled-coil region" evidence="1">
    <location>
        <begin position="29"/>
        <end position="56"/>
    </location>
</feature>
<gene>
    <name evidence="2" type="ORF">E2C01_071534</name>
</gene>
<keyword evidence="3" id="KW-1185">Reference proteome</keyword>
<evidence type="ECO:0000313" key="3">
    <source>
        <dbReference type="Proteomes" id="UP000324222"/>
    </source>
</evidence>
<protein>
    <submittedName>
        <fullName evidence="2">Uncharacterized protein</fullName>
    </submittedName>
</protein>
<name>A0A5B7I5D2_PORTR</name>
<evidence type="ECO:0000313" key="2">
    <source>
        <dbReference type="EMBL" id="MPC77089.1"/>
    </source>
</evidence>
<comment type="caution">
    <text evidence="2">The sequence shown here is derived from an EMBL/GenBank/DDBJ whole genome shotgun (WGS) entry which is preliminary data.</text>
</comment>
<sequence length="137" mass="16639">MIYKSTPLLDTKEEEYSDEETLEIEEKWRKESARRRASLERRIRSWERRKHIWERREEFEQKEKKNKGTKRANMLCFNLFRGKQNRVIKAFLESLQNTPTCLWPRDPLRHPDLPRAPLCCHAQCAPPTRFLGNRKKT</sequence>
<dbReference type="Proteomes" id="UP000324222">
    <property type="component" value="Unassembled WGS sequence"/>
</dbReference>